<accession>A3ZLX9</accession>
<sequence length="151" mass="17129">MKNEIQINDDITVGPQPNEAEIGQLKLEGFRTIVNFREDGEDDQPITPSHEKDWVVAAEMEYLHLPVSMMTMSPQIVDEFRDKYQYLPKPIFAHCASGKRAGAMVMMHLACEQGMSGEETLKQAEELGFECDKPELIEFVKSYVDNHSHVG</sequence>
<dbReference type="Proteomes" id="UP000004358">
    <property type="component" value="Unassembled WGS sequence"/>
</dbReference>
<dbReference type="STRING" id="314230.DSM3645_10192"/>
<name>A3ZLX9_9BACT</name>
<dbReference type="GO" id="GO:0016787">
    <property type="term" value="F:hydrolase activity"/>
    <property type="evidence" value="ECO:0007669"/>
    <property type="project" value="InterPro"/>
</dbReference>
<dbReference type="InterPro" id="IPR029021">
    <property type="entry name" value="Prot-tyrosine_phosphatase-like"/>
</dbReference>
<protein>
    <recommendedName>
        <fullName evidence="1">Beta-lactamase hydrolase-like protein phosphatase-like domain-containing protein</fullName>
    </recommendedName>
</protein>
<organism evidence="2 3">
    <name type="scientific">Blastopirellula marina DSM 3645</name>
    <dbReference type="NCBI Taxonomy" id="314230"/>
    <lineage>
        <taxon>Bacteria</taxon>
        <taxon>Pseudomonadati</taxon>
        <taxon>Planctomycetota</taxon>
        <taxon>Planctomycetia</taxon>
        <taxon>Pirellulales</taxon>
        <taxon>Pirellulaceae</taxon>
        <taxon>Blastopirellula</taxon>
    </lineage>
</organism>
<dbReference type="Gene3D" id="3.90.190.10">
    <property type="entry name" value="Protein tyrosine phosphatase superfamily"/>
    <property type="match status" value="1"/>
</dbReference>
<comment type="caution">
    <text evidence="2">The sequence shown here is derived from an EMBL/GenBank/DDBJ whole genome shotgun (WGS) entry which is preliminary data.</text>
</comment>
<feature type="domain" description="Beta-lactamase hydrolase-like protein phosphatase-like" evidence="1">
    <location>
        <begin position="7"/>
        <end position="104"/>
    </location>
</feature>
<evidence type="ECO:0000313" key="2">
    <source>
        <dbReference type="EMBL" id="EAQ82762.1"/>
    </source>
</evidence>
<dbReference type="AlphaFoldDB" id="A3ZLX9"/>
<dbReference type="Pfam" id="PF04273">
    <property type="entry name" value="BLH_phosphatase"/>
    <property type="match status" value="1"/>
</dbReference>
<gene>
    <name evidence="2" type="ORF">DSM3645_10192</name>
</gene>
<dbReference type="EMBL" id="AANZ01000001">
    <property type="protein sequence ID" value="EAQ82762.1"/>
    <property type="molecule type" value="Genomic_DNA"/>
</dbReference>
<dbReference type="InterPro" id="IPR005939">
    <property type="entry name" value="BLH_phosphatase-like"/>
</dbReference>
<proteinExistence type="predicted"/>
<evidence type="ECO:0000313" key="3">
    <source>
        <dbReference type="Proteomes" id="UP000004358"/>
    </source>
</evidence>
<evidence type="ECO:0000259" key="1">
    <source>
        <dbReference type="Pfam" id="PF04273"/>
    </source>
</evidence>
<dbReference type="eggNOG" id="COG3453">
    <property type="taxonomic scope" value="Bacteria"/>
</dbReference>
<dbReference type="OrthoDB" id="270335at2"/>
<dbReference type="SUPFAM" id="SSF52799">
    <property type="entry name" value="(Phosphotyrosine protein) phosphatases II"/>
    <property type="match status" value="1"/>
</dbReference>
<dbReference type="HOGENOM" id="CLU_105726_2_0_0"/>
<dbReference type="CDD" id="cd14503">
    <property type="entry name" value="PTP-bact"/>
    <property type="match status" value="1"/>
</dbReference>
<reference evidence="2 3" key="1">
    <citation type="submission" date="2006-02" db="EMBL/GenBank/DDBJ databases">
        <authorList>
            <person name="Amann R."/>
            <person name="Ferriera S."/>
            <person name="Johnson J."/>
            <person name="Kravitz S."/>
            <person name="Halpern A."/>
            <person name="Remington K."/>
            <person name="Beeson K."/>
            <person name="Tran B."/>
            <person name="Rogers Y.-H."/>
            <person name="Friedman R."/>
            <person name="Venter J.C."/>
        </authorList>
    </citation>
    <scope>NUCLEOTIDE SEQUENCE [LARGE SCALE GENOMIC DNA]</scope>
    <source>
        <strain evidence="2 3">DSM 3645</strain>
    </source>
</reference>
<dbReference type="RefSeq" id="WP_002655632.1">
    <property type="nucleotide sequence ID" value="NZ_CH672377.1"/>
</dbReference>